<dbReference type="InterPro" id="IPR051078">
    <property type="entry name" value="SGF11"/>
</dbReference>
<dbReference type="Pfam" id="PF08209">
    <property type="entry name" value="Sgf11"/>
    <property type="match status" value="1"/>
</dbReference>
<organism evidence="13 14">
    <name type="scientific">Brachionus calyciflorus</name>
    <dbReference type="NCBI Taxonomy" id="104777"/>
    <lineage>
        <taxon>Eukaryota</taxon>
        <taxon>Metazoa</taxon>
        <taxon>Spiralia</taxon>
        <taxon>Gnathifera</taxon>
        <taxon>Rotifera</taxon>
        <taxon>Eurotatoria</taxon>
        <taxon>Monogononta</taxon>
        <taxon>Pseudotrocha</taxon>
        <taxon>Ploima</taxon>
        <taxon>Brachionidae</taxon>
        <taxon>Brachionus</taxon>
    </lineage>
</organism>
<evidence type="ECO:0000256" key="12">
    <source>
        <dbReference type="SAM" id="MobiDB-lite"/>
    </source>
</evidence>
<keyword evidence="14" id="KW-1185">Reference proteome</keyword>
<evidence type="ECO:0000256" key="7">
    <source>
        <dbReference type="ARBA" id="ARBA00023159"/>
    </source>
</evidence>
<comment type="domain">
    <text evidence="10">The C-terminal SGF11-type zinc-finger domain forms part of the 'catalytic lobe' of the SAGA deubiquitination module.</text>
</comment>
<dbReference type="GO" id="GO:0006325">
    <property type="term" value="P:chromatin organization"/>
    <property type="evidence" value="ECO:0007669"/>
    <property type="project" value="UniProtKB-KW"/>
</dbReference>
<keyword evidence="8 10" id="KW-0804">Transcription</keyword>
<keyword evidence="6 10" id="KW-0805">Transcription regulation</keyword>
<dbReference type="GO" id="GO:0003713">
    <property type="term" value="F:transcription coactivator activity"/>
    <property type="evidence" value="ECO:0007669"/>
    <property type="project" value="UniProtKB-UniRule"/>
</dbReference>
<keyword evidence="4 10" id="KW-0862">Zinc</keyword>
<dbReference type="InterPro" id="IPR013246">
    <property type="entry name" value="SAGA_su_Sgf11"/>
</dbReference>
<feature type="region of interest" description="Disordered" evidence="12">
    <location>
        <begin position="197"/>
        <end position="241"/>
    </location>
</feature>
<dbReference type="HAMAP" id="MF_03047">
    <property type="entry name" value="Sgf11"/>
    <property type="match status" value="1"/>
</dbReference>
<dbReference type="FunFam" id="3.30.160.60:FF:000118">
    <property type="entry name" value="Ataxin-7-like protein 3"/>
    <property type="match status" value="1"/>
</dbReference>
<keyword evidence="3 10" id="KW-0863">Zinc-finger</keyword>
<comment type="subcellular location">
    <subcellularLocation>
        <location evidence="1 10 11">Nucleus</location>
    </subcellularLocation>
</comment>
<name>A0A813XDT8_9BILA</name>
<comment type="caution">
    <text evidence="13">The sequence shown here is derived from an EMBL/GenBank/DDBJ whole genome shotgun (WGS) entry which is preliminary data.</text>
</comment>
<dbReference type="GO" id="GO:0008270">
    <property type="term" value="F:zinc ion binding"/>
    <property type="evidence" value="ECO:0007669"/>
    <property type="project" value="UniProtKB-UniRule"/>
</dbReference>
<comment type="domain">
    <text evidence="10">The long N-terminal helix forms part of the 'assembly lobe' of the SAGA deubiquitination module.</text>
</comment>
<feature type="zinc finger region" description="SGF11-type" evidence="10">
    <location>
        <begin position="92"/>
        <end position="113"/>
    </location>
</feature>
<dbReference type="PANTHER" id="PTHR46367">
    <property type="entry name" value="ATAXIN-7-LIKE PROTEIN 3"/>
    <property type="match status" value="1"/>
</dbReference>
<reference evidence="13" key="1">
    <citation type="submission" date="2021-02" db="EMBL/GenBank/DDBJ databases">
        <authorList>
            <person name="Nowell W R."/>
        </authorList>
    </citation>
    <scope>NUCLEOTIDE SEQUENCE</scope>
    <source>
        <strain evidence="13">Ploen Becks lab</strain>
    </source>
</reference>
<proteinExistence type="inferred from homology"/>
<protein>
    <recommendedName>
        <fullName evidence="10">SAGA-associated factor 11 homolog</fullName>
    </recommendedName>
</protein>
<dbReference type="GO" id="GO:0000124">
    <property type="term" value="C:SAGA complex"/>
    <property type="evidence" value="ECO:0007669"/>
    <property type="project" value="UniProtKB-UniRule"/>
</dbReference>
<sequence>MMHDVDMILLEEKIYYNILDDVIFGLMLQIHRAAKLDYLKYLDVDMESDKQYEIYDDNDVMGIFSGDAKMTSGGGGSSGRNGQNSVLLKYECICPNCDRSLAAIRFAPHLEKCMGMGRNSSRIATRRIANYNGGDELDQLIEAHGLLPNPSYNKTSTNQTRDDDLMSIINAVATANSEAINASSSSSSLIDIELSSSSSSSVSNNYSSIKTHSAKKKRIQPKINKANSTPPTTNQINRTNF</sequence>
<keyword evidence="5 10" id="KW-0156">Chromatin regulator</keyword>
<accession>A0A813XDT8</accession>
<evidence type="ECO:0000256" key="10">
    <source>
        <dbReference type="HAMAP-Rule" id="MF_03047"/>
    </source>
</evidence>
<evidence type="ECO:0000256" key="9">
    <source>
        <dbReference type="ARBA" id="ARBA00023242"/>
    </source>
</evidence>
<comment type="subunit">
    <text evidence="10">Component of some SAGA transcription coactivator-HAT complexes. Within the SAGA complex, participates to a subcomplex of SAGA called the DUB module (deubiquitination module).</text>
</comment>
<feature type="compositionally biased region" description="Polar residues" evidence="12">
    <location>
        <begin position="225"/>
        <end position="241"/>
    </location>
</feature>
<dbReference type="GO" id="GO:0071819">
    <property type="term" value="C:DUBm complex"/>
    <property type="evidence" value="ECO:0007669"/>
    <property type="project" value="UniProtKB-UniRule"/>
</dbReference>
<dbReference type="PANTHER" id="PTHR46367:SF1">
    <property type="entry name" value="ATAXIN-7-LIKE PROTEIN 3"/>
    <property type="match status" value="1"/>
</dbReference>
<evidence type="ECO:0000313" key="14">
    <source>
        <dbReference type="Proteomes" id="UP000663879"/>
    </source>
</evidence>
<evidence type="ECO:0000256" key="8">
    <source>
        <dbReference type="ARBA" id="ARBA00023163"/>
    </source>
</evidence>
<keyword evidence="9 10" id="KW-0539">Nucleus</keyword>
<evidence type="ECO:0000256" key="6">
    <source>
        <dbReference type="ARBA" id="ARBA00023015"/>
    </source>
</evidence>
<dbReference type="EMBL" id="CAJNOC010001445">
    <property type="protein sequence ID" value="CAF0865467.1"/>
    <property type="molecule type" value="Genomic_DNA"/>
</dbReference>
<evidence type="ECO:0000256" key="5">
    <source>
        <dbReference type="ARBA" id="ARBA00022853"/>
    </source>
</evidence>
<feature type="compositionally biased region" description="Low complexity" evidence="12">
    <location>
        <begin position="197"/>
        <end position="209"/>
    </location>
</feature>
<comment type="function">
    <text evidence="10 11">Component of the transcription regulatory histone acetylation (HAT) complex SAGA, a multiprotein complex that activates transcription by remodeling chromatin and mediating histone acetylation and deubiquitination. Within the SAGA complex, participates in a subcomplex that specifically deubiquitinates histone H2B. The SAGA complex is recruited to specific gene promoters by activators, where it is required for transcription.</text>
</comment>
<dbReference type="GO" id="GO:0006357">
    <property type="term" value="P:regulation of transcription by RNA polymerase II"/>
    <property type="evidence" value="ECO:0007669"/>
    <property type="project" value="TreeGrafter"/>
</dbReference>
<dbReference type="OrthoDB" id="21557at2759"/>
<evidence type="ECO:0000256" key="11">
    <source>
        <dbReference type="RuleBase" id="RU261113"/>
    </source>
</evidence>
<dbReference type="Proteomes" id="UP000663879">
    <property type="component" value="Unassembled WGS sequence"/>
</dbReference>
<evidence type="ECO:0000256" key="4">
    <source>
        <dbReference type="ARBA" id="ARBA00022833"/>
    </source>
</evidence>
<keyword evidence="2 10" id="KW-0479">Metal-binding</keyword>
<dbReference type="Gene3D" id="3.30.160.60">
    <property type="entry name" value="Classic Zinc Finger"/>
    <property type="match status" value="1"/>
</dbReference>
<evidence type="ECO:0000313" key="13">
    <source>
        <dbReference type="EMBL" id="CAF0865467.1"/>
    </source>
</evidence>
<evidence type="ECO:0000256" key="2">
    <source>
        <dbReference type="ARBA" id="ARBA00022723"/>
    </source>
</evidence>
<gene>
    <name evidence="13" type="ORF">OXX778_LOCUS9657</name>
</gene>
<comment type="similarity">
    <text evidence="10 11">Belongs to the SGF11 family.</text>
</comment>
<dbReference type="AlphaFoldDB" id="A0A813XDT8"/>
<evidence type="ECO:0000256" key="1">
    <source>
        <dbReference type="ARBA" id="ARBA00004123"/>
    </source>
</evidence>
<evidence type="ECO:0000256" key="3">
    <source>
        <dbReference type="ARBA" id="ARBA00022771"/>
    </source>
</evidence>
<keyword evidence="7 10" id="KW-0010">Activator</keyword>